<dbReference type="Gene3D" id="3.30.160.60">
    <property type="entry name" value="Classic Zinc Finger"/>
    <property type="match status" value="1"/>
</dbReference>
<dbReference type="SUPFAM" id="SSF57845">
    <property type="entry name" value="B-box zinc-binding domain"/>
    <property type="match status" value="1"/>
</dbReference>
<gene>
    <name evidence="3" type="ORF">HOLleu_12133</name>
</gene>
<dbReference type="InterPro" id="IPR000315">
    <property type="entry name" value="Znf_B-box"/>
</dbReference>
<comment type="caution">
    <text evidence="3">The sequence shown here is derived from an EMBL/GenBank/DDBJ whole genome shotgun (WGS) entry which is preliminary data.</text>
</comment>
<dbReference type="GO" id="GO:0008270">
    <property type="term" value="F:zinc ion binding"/>
    <property type="evidence" value="ECO:0007669"/>
    <property type="project" value="InterPro"/>
</dbReference>
<sequence length="199" mass="23501">MEKLASMRDAPRCGTHREKLSELYCETCINLPICMACMLDEHKGRNLHEAKALAKLKKEELSQKLKAIEEMKKSSKVITPVQAKQTLTLNVSIEKERVVKMHDEKDQKIMKKIQDTENRKQQLKREKENSEKIIFDSLQTEMENEIQEVKKNYERIFKAKKIELANTLQARQSSLEKELAELWEKRKPLGEDKKKYWNQ</sequence>
<dbReference type="OrthoDB" id="10113904at2759"/>
<protein>
    <recommendedName>
        <fullName evidence="2">B box-type domain-containing protein</fullName>
    </recommendedName>
</protein>
<evidence type="ECO:0000259" key="2">
    <source>
        <dbReference type="Pfam" id="PF00643"/>
    </source>
</evidence>
<dbReference type="AlphaFoldDB" id="A0A9Q1HCS1"/>
<dbReference type="Pfam" id="PF00643">
    <property type="entry name" value="zf-B_box"/>
    <property type="match status" value="1"/>
</dbReference>
<evidence type="ECO:0000313" key="4">
    <source>
        <dbReference type="Proteomes" id="UP001152320"/>
    </source>
</evidence>
<keyword evidence="4" id="KW-1185">Reference proteome</keyword>
<evidence type="ECO:0000256" key="1">
    <source>
        <dbReference type="SAM" id="Coils"/>
    </source>
</evidence>
<dbReference type="EMBL" id="JAIZAY010000005">
    <property type="protein sequence ID" value="KAJ8041339.1"/>
    <property type="molecule type" value="Genomic_DNA"/>
</dbReference>
<evidence type="ECO:0000313" key="3">
    <source>
        <dbReference type="EMBL" id="KAJ8041339.1"/>
    </source>
</evidence>
<organism evidence="3 4">
    <name type="scientific">Holothuria leucospilota</name>
    <name type="common">Black long sea cucumber</name>
    <name type="synonym">Mertensiothuria leucospilota</name>
    <dbReference type="NCBI Taxonomy" id="206669"/>
    <lineage>
        <taxon>Eukaryota</taxon>
        <taxon>Metazoa</taxon>
        <taxon>Echinodermata</taxon>
        <taxon>Eleutherozoa</taxon>
        <taxon>Echinozoa</taxon>
        <taxon>Holothuroidea</taxon>
        <taxon>Aspidochirotacea</taxon>
        <taxon>Aspidochirotida</taxon>
        <taxon>Holothuriidae</taxon>
        <taxon>Holothuria</taxon>
    </lineage>
</organism>
<keyword evidence="1" id="KW-0175">Coiled coil</keyword>
<feature type="domain" description="B box-type" evidence="2">
    <location>
        <begin position="10"/>
        <end position="49"/>
    </location>
</feature>
<name>A0A9Q1HCS1_HOLLE</name>
<reference evidence="3" key="1">
    <citation type="submission" date="2021-10" db="EMBL/GenBank/DDBJ databases">
        <title>Tropical sea cucumber genome reveals ecological adaptation and Cuvierian tubules defense mechanism.</title>
        <authorList>
            <person name="Chen T."/>
        </authorList>
    </citation>
    <scope>NUCLEOTIDE SEQUENCE</scope>
    <source>
        <strain evidence="3">Nanhai2018</strain>
        <tissue evidence="3">Muscle</tissue>
    </source>
</reference>
<proteinExistence type="predicted"/>
<accession>A0A9Q1HCS1</accession>
<feature type="coiled-coil region" evidence="1">
    <location>
        <begin position="106"/>
        <end position="159"/>
    </location>
</feature>
<dbReference type="Proteomes" id="UP001152320">
    <property type="component" value="Chromosome 5"/>
</dbReference>